<accession>A0A075R1Y5</accession>
<sequence>MRKQEKTLGIMAIFKGSPNQPTFREKSYYTTLTRIGSKLGIRIVVFSPRQVDFISRTIVGFELIEHTWKRIKIPFPQLIYDRYFMGPHIAKYRPIIERLQNDPKITFLGRGLSGKWQVHNILMKSKDLQKWLPQTKLFSPTLLETNLAEQGAVIIKPIAGTHGSGVIRICSVKKGYELMGRTRDNKPFTRTLTTKKNLLSYIKKVTKGRKYILQPYLKLHTSDGFPFDIRILVQKNGRGKWTTTGKAVRVGKKESITSNLHGGGIAVPLEDFLIKHYPHDLCHQIIEEVGRLAQLLPPFLEKHHGRLVELGIDVGVDTQGHVWIIEVNSRPGRTVFRQIEDGNARLHSVAQPVKYAEYLLNERIGG</sequence>
<dbReference type="Gene3D" id="3.30.470.20">
    <property type="entry name" value="ATP-grasp fold, B domain"/>
    <property type="match status" value="1"/>
</dbReference>
<dbReference type="RefSeq" id="WP_003335261.1">
    <property type="nucleotide sequence ID" value="NZ_CP007806.1"/>
</dbReference>
<dbReference type="AlphaFoldDB" id="A0A075R1Y5"/>
<dbReference type="STRING" id="1042163.BRLA_c008920"/>
<evidence type="ECO:0000313" key="1">
    <source>
        <dbReference type="EMBL" id="AIG25233.1"/>
    </source>
</evidence>
<protein>
    <submittedName>
        <fullName evidence="1">Endospore coat-associated protein YheD</fullName>
    </submittedName>
</protein>
<dbReference type="KEGG" id="blr:BRLA_c008920"/>
<dbReference type="HOGENOM" id="CLU_044334_0_0_9"/>
<organism evidence="1 2">
    <name type="scientific">Brevibacillus laterosporus LMG 15441</name>
    <dbReference type="NCBI Taxonomy" id="1042163"/>
    <lineage>
        <taxon>Bacteria</taxon>
        <taxon>Bacillati</taxon>
        <taxon>Bacillota</taxon>
        <taxon>Bacilli</taxon>
        <taxon>Bacillales</taxon>
        <taxon>Paenibacillaceae</taxon>
        <taxon>Brevibacillus</taxon>
    </lineage>
</organism>
<dbReference type="SUPFAM" id="SSF56059">
    <property type="entry name" value="Glutathione synthetase ATP-binding domain-like"/>
    <property type="match status" value="1"/>
</dbReference>
<evidence type="ECO:0000313" key="2">
    <source>
        <dbReference type="Proteomes" id="UP000005850"/>
    </source>
</evidence>
<gene>
    <name evidence="1" type="primary">yheD_3</name>
    <name evidence="1" type="ORF">BRLA_c008920</name>
</gene>
<dbReference type="eggNOG" id="COG0189">
    <property type="taxonomic scope" value="Bacteria"/>
</dbReference>
<reference evidence="1 2" key="1">
    <citation type="journal article" date="2011" name="J. Bacteriol.">
        <title>Genome sequence of Brevibacillus laterosporus LMG 15441, a pathogen of invertebrates.</title>
        <authorList>
            <person name="Djukic M."/>
            <person name="Poehlein A."/>
            <person name="Thurmer A."/>
            <person name="Daniel R."/>
        </authorList>
    </citation>
    <scope>NUCLEOTIDE SEQUENCE [LARGE SCALE GENOMIC DNA]</scope>
    <source>
        <strain evidence="1 2">LMG 15441</strain>
    </source>
</reference>
<dbReference type="InterPro" id="IPR026838">
    <property type="entry name" value="YheC/D"/>
</dbReference>
<dbReference type="EMBL" id="CP007806">
    <property type="protein sequence ID" value="AIG25233.1"/>
    <property type="molecule type" value="Genomic_DNA"/>
</dbReference>
<name>A0A075R1Y5_BRELA</name>
<proteinExistence type="predicted"/>
<dbReference type="Pfam" id="PF14398">
    <property type="entry name" value="ATPgrasp_YheCD"/>
    <property type="match status" value="1"/>
</dbReference>
<dbReference type="Proteomes" id="UP000005850">
    <property type="component" value="Chromosome"/>
</dbReference>
<keyword evidence="2" id="KW-1185">Reference proteome</keyword>